<feature type="domain" description="Inosine/uridine-preferring nucleoside hydrolase" evidence="3">
    <location>
        <begin position="6"/>
        <end position="287"/>
    </location>
</feature>
<evidence type="ECO:0000313" key="5">
    <source>
        <dbReference type="Proteomes" id="UP000388235"/>
    </source>
</evidence>
<dbReference type="PANTHER" id="PTHR12304">
    <property type="entry name" value="INOSINE-URIDINE PREFERRING NUCLEOSIDE HYDROLASE"/>
    <property type="match status" value="1"/>
</dbReference>
<proteinExistence type="predicted"/>
<evidence type="ECO:0000256" key="1">
    <source>
        <dbReference type="ARBA" id="ARBA00022801"/>
    </source>
</evidence>
<dbReference type="SUPFAM" id="SSF53590">
    <property type="entry name" value="Nucleoside hydrolase"/>
    <property type="match status" value="1"/>
</dbReference>
<accession>A0A5Q2Q927</accession>
<dbReference type="PANTHER" id="PTHR12304:SF4">
    <property type="entry name" value="URIDINE NUCLEOSIDASE"/>
    <property type="match status" value="1"/>
</dbReference>
<evidence type="ECO:0000256" key="2">
    <source>
        <dbReference type="ARBA" id="ARBA00023295"/>
    </source>
</evidence>
<dbReference type="InterPro" id="IPR001910">
    <property type="entry name" value="Inosine/uridine_hydrolase_dom"/>
</dbReference>
<organism evidence="4 5">
    <name type="scientific">Litorivicinus lipolyticus</name>
    <dbReference type="NCBI Taxonomy" id="418701"/>
    <lineage>
        <taxon>Bacteria</taxon>
        <taxon>Pseudomonadati</taxon>
        <taxon>Pseudomonadota</taxon>
        <taxon>Gammaproteobacteria</taxon>
        <taxon>Oceanospirillales</taxon>
        <taxon>Litorivicinaceae</taxon>
        <taxon>Litorivicinus</taxon>
    </lineage>
</organism>
<dbReference type="InterPro" id="IPR036452">
    <property type="entry name" value="Ribo_hydro-like"/>
</dbReference>
<evidence type="ECO:0000313" key="4">
    <source>
        <dbReference type="EMBL" id="QGG79394.1"/>
    </source>
</evidence>
<dbReference type="Gene3D" id="3.90.245.10">
    <property type="entry name" value="Ribonucleoside hydrolase-like"/>
    <property type="match status" value="1"/>
</dbReference>
<dbReference type="AlphaFoldDB" id="A0A5Q2Q927"/>
<dbReference type="GO" id="GO:0005829">
    <property type="term" value="C:cytosol"/>
    <property type="evidence" value="ECO:0007669"/>
    <property type="project" value="TreeGrafter"/>
</dbReference>
<protein>
    <submittedName>
        <fullName evidence="4">Nucleoside hydrolase</fullName>
    </submittedName>
</protein>
<sequence>MTAPWILDTDPGIDDALAYAYLLGCDDVELLGLSCVFGNASVERTARNALQLRQMMGQQHWVAAGAAVPMVQPPRPPADFVHGVEGLGGVDLPRPTQAPSADAVERMIAEIRSAPKAVVLAAVGPLTNLALALDRAPDIVERVASVVIMGGTLDARGNVSPWAEANIWNDPHAAQRVLQAGWPVTLVGLDITLRIQLTEHDFEVLGASAPAGVLKAAAHSYIDFYRSQGFDGCQLHDPAAVIAQRLPALFEFETVGLDVVLEGERVGQVIRAPEQPRVRVAVGGDIAGIKAEFFRGACAGLGLAK</sequence>
<dbReference type="CDD" id="cd02650">
    <property type="entry name" value="nuc_hydro_CaPnhB"/>
    <property type="match status" value="1"/>
</dbReference>
<keyword evidence="1 4" id="KW-0378">Hydrolase</keyword>
<dbReference type="EMBL" id="CP045871">
    <property type="protein sequence ID" value="QGG79394.1"/>
    <property type="molecule type" value="Genomic_DNA"/>
</dbReference>
<dbReference type="GO" id="GO:0006152">
    <property type="term" value="P:purine nucleoside catabolic process"/>
    <property type="evidence" value="ECO:0007669"/>
    <property type="project" value="TreeGrafter"/>
</dbReference>
<dbReference type="GO" id="GO:0008477">
    <property type="term" value="F:purine nucleosidase activity"/>
    <property type="evidence" value="ECO:0007669"/>
    <property type="project" value="TreeGrafter"/>
</dbReference>
<dbReference type="InterPro" id="IPR023186">
    <property type="entry name" value="IUNH"/>
</dbReference>
<dbReference type="Proteomes" id="UP000388235">
    <property type="component" value="Chromosome"/>
</dbReference>
<dbReference type="Pfam" id="PF01156">
    <property type="entry name" value="IU_nuc_hydro"/>
    <property type="match status" value="1"/>
</dbReference>
<reference evidence="4 5" key="1">
    <citation type="submission" date="2019-11" db="EMBL/GenBank/DDBJ databases">
        <authorList>
            <person name="Khan S.A."/>
            <person name="Jeon C.O."/>
            <person name="Chun B.H."/>
        </authorList>
    </citation>
    <scope>NUCLEOTIDE SEQUENCE [LARGE SCALE GENOMIC DNA]</scope>
    <source>
        <strain evidence="4 5">IMCC 1097</strain>
    </source>
</reference>
<keyword evidence="5" id="KW-1185">Reference proteome</keyword>
<gene>
    <name evidence="4" type="ORF">GH975_01960</name>
</gene>
<dbReference type="RefSeq" id="WP_153712898.1">
    <property type="nucleotide sequence ID" value="NZ_CP045871.1"/>
</dbReference>
<keyword evidence="2" id="KW-0326">Glycosidase</keyword>
<dbReference type="OrthoDB" id="9797882at2"/>
<name>A0A5Q2Q927_9GAMM</name>
<evidence type="ECO:0000259" key="3">
    <source>
        <dbReference type="Pfam" id="PF01156"/>
    </source>
</evidence>
<dbReference type="KEGG" id="llp:GH975_01960"/>